<protein>
    <submittedName>
        <fullName evidence="1">Uncharacterized protein</fullName>
    </submittedName>
</protein>
<reference evidence="1" key="1">
    <citation type="submission" date="2022-08" db="EMBL/GenBank/DDBJ databases">
        <title>Genomic Encyclopedia of Type Strains, Phase V (KMG-V): Genome sequencing to study the core and pangenomes of soil and plant-associated prokaryotes.</title>
        <authorList>
            <person name="Whitman W."/>
        </authorList>
    </citation>
    <scope>NUCLEOTIDE SEQUENCE</scope>
    <source>
        <strain evidence="1">SP3049</strain>
    </source>
</reference>
<sequence>MSLPDVNVEQTTRTGEATSINVRVDGETAIDVTVDEDGHIEVGIGADTYTRVFGPDDDPDTCAIIDGIRTRIIENYEGNSGATSLEELREIRNRAAAGNEGEDGGEDLVTICEEALTLEGTLYRFAARAAIAELAKSWGDAAGNQDQSEGTFPDRLMRIDIPRVIDELEAFSRTVAQQTAEVFEVRSQVDEALEDPGRIIAAFRRQEWRGPDEDRLHTIETEYWDVTARIETMEREEIEGLRDNDYSTDRLVQPYAQHDGPHSVRVTGQIEAYWLHNGRDPLWD</sequence>
<proteinExistence type="predicted"/>
<accession>A0A9X2TJH3</accession>
<dbReference type="RefSeq" id="WP_259123631.1">
    <property type="nucleotide sequence ID" value="NZ_JANTZO010000005.1"/>
</dbReference>
<dbReference type="AlphaFoldDB" id="A0A9X2TJH3"/>
<dbReference type="Proteomes" id="UP001155057">
    <property type="component" value="Unassembled WGS sequence"/>
</dbReference>
<organism evidence="1 2">
    <name type="scientific">Salinibacter ruber</name>
    <dbReference type="NCBI Taxonomy" id="146919"/>
    <lineage>
        <taxon>Bacteria</taxon>
        <taxon>Pseudomonadati</taxon>
        <taxon>Rhodothermota</taxon>
        <taxon>Rhodothermia</taxon>
        <taxon>Rhodothermales</taxon>
        <taxon>Salinibacteraceae</taxon>
        <taxon>Salinibacter</taxon>
    </lineage>
</organism>
<comment type="caution">
    <text evidence="1">The sequence shown here is derived from an EMBL/GenBank/DDBJ whole genome shotgun (WGS) entry which is preliminary data.</text>
</comment>
<evidence type="ECO:0000313" key="1">
    <source>
        <dbReference type="EMBL" id="MCS3709783.1"/>
    </source>
</evidence>
<gene>
    <name evidence="1" type="ORF">GGP61_001387</name>
</gene>
<name>A0A9X2TJH3_9BACT</name>
<dbReference type="EMBL" id="JANUAE010000004">
    <property type="protein sequence ID" value="MCS3709783.1"/>
    <property type="molecule type" value="Genomic_DNA"/>
</dbReference>
<evidence type="ECO:0000313" key="2">
    <source>
        <dbReference type="Proteomes" id="UP001155057"/>
    </source>
</evidence>